<dbReference type="PROSITE" id="PS50043">
    <property type="entry name" value="HTH_LUXR_2"/>
    <property type="match status" value="1"/>
</dbReference>
<dbReference type="Pfam" id="PF00196">
    <property type="entry name" value="GerE"/>
    <property type="match status" value="1"/>
</dbReference>
<accession>A0A1C5J609</accession>
<dbReference type="PROSITE" id="PS00622">
    <property type="entry name" value="HTH_LUXR_1"/>
    <property type="match status" value="1"/>
</dbReference>
<dbReference type="Gene3D" id="1.10.10.10">
    <property type="entry name" value="Winged helix-like DNA-binding domain superfamily/Winged helix DNA-binding domain"/>
    <property type="match status" value="1"/>
</dbReference>
<dbReference type="InterPro" id="IPR041664">
    <property type="entry name" value="AAA_16"/>
</dbReference>
<dbReference type="Proteomes" id="UP000198210">
    <property type="component" value="Chromosome I"/>
</dbReference>
<sequence>MTSELENSPTGPCFIGRRPQLARVARAHAAALAGGRQLVCEVVGEPGIGKTRFVHEALRQCAPAVPRAVGSCAPDERGVPFHVFRHALSSGRSPRPGLRSGRLTGEVWTDPEPTVPPAPSPVRASDARRFRLYQSARRLIGLAARDGLVLVLDDLHWADASSIGLIAHLLRYPVPAPLLLMLVYRPRQMAVPMPFGPPGERADAEPPALERIELGPLSLAEVTLLQPSLDPAELPARHALSGGNPGYLTALPGGAPETVPDCGDPPEGPITASALAALRREWVSLPPVDLACLRAGAVLDGPFDADLLATVAQVPATLAAEAGWRLARRDLIRHVPGGGRFAFRHPVLRMAVAQDTDPAWRAEAYGRALTALVDRGAPPADQARYAERLLGLPHGRWVERCVDVLSRAAQDIYREAPELAIRWLRLALRALRPTAAATQRRRDVSLTLARITGEAGNLAESRALLQEIVPLFPTDREGRRAQAVALWARTERLLGNYAEAQAISRRELAGLPGDVGPASGYRLATELGAAGILAGRIAAAPADVLIDAPAGPPPDGSVDPARSGVERAGLLAVRSLAATHDGALDLARDLLTGASRIVDALPDGDVRDNPDCLAALGLTELHLERPADAVRHLDRGLTLVRAAHRDDGLCQLLLGRSRVAYHTGRLVTAIELATEAGIVARRIGSRDLLSFALAFEAEATAWRGGLRDDERAVALARSAVELTTDLTTWCGRTAATALATAALLAGDPTTCVELVREAGGGAQLDRLQATLRPMWFELLCAAALATGDPADAERQARLALAEAERIDLPGQRGFAESAYGEVLLARGEAAAALPHLEAAVELFRAGGMVLRRSLALVSLTRAAETAGRAGPAARARRQALELAEWCGTERVALRLARPVDPRVVATLTDREWHIARLTATGATSRLIGRQLNISPRTVEAHLTRIYRKAGVASRSGLVAWVARLDDTDR</sequence>
<dbReference type="SUPFAM" id="SSF52540">
    <property type="entry name" value="P-loop containing nucleoside triphosphate hydrolases"/>
    <property type="match status" value="1"/>
</dbReference>
<dbReference type="PRINTS" id="PR00038">
    <property type="entry name" value="HTHLUXR"/>
</dbReference>
<dbReference type="PANTHER" id="PTHR44688">
    <property type="entry name" value="DNA-BINDING TRANSCRIPTIONAL ACTIVATOR DEVR_DOSR"/>
    <property type="match status" value="1"/>
</dbReference>
<gene>
    <name evidence="6" type="ORF">GA0074704_4163</name>
</gene>
<keyword evidence="7" id="KW-1185">Reference proteome</keyword>
<reference evidence="6 7" key="1">
    <citation type="submission" date="2016-06" db="EMBL/GenBank/DDBJ databases">
        <authorList>
            <person name="Kjaerup R.B."/>
            <person name="Dalgaard T.S."/>
            <person name="Juul-Madsen H.R."/>
        </authorList>
    </citation>
    <scope>NUCLEOTIDE SEQUENCE [LARGE SCALE GENOMIC DNA]</scope>
    <source>
        <strain evidence="6 7">DSM 45097</strain>
    </source>
</reference>
<dbReference type="GO" id="GO:0003677">
    <property type="term" value="F:DNA binding"/>
    <property type="evidence" value="ECO:0007669"/>
    <property type="project" value="UniProtKB-KW"/>
</dbReference>
<dbReference type="SUPFAM" id="SSF46894">
    <property type="entry name" value="C-terminal effector domain of the bipartite response regulators"/>
    <property type="match status" value="1"/>
</dbReference>
<evidence type="ECO:0000259" key="5">
    <source>
        <dbReference type="PROSITE" id="PS50043"/>
    </source>
</evidence>
<feature type="domain" description="HTH luxR-type" evidence="5">
    <location>
        <begin position="900"/>
        <end position="965"/>
    </location>
</feature>
<keyword evidence="2" id="KW-0238">DNA-binding</keyword>
<dbReference type="InterPro" id="IPR011990">
    <property type="entry name" value="TPR-like_helical_dom_sf"/>
</dbReference>
<organism evidence="6 7">
    <name type="scientific">Micromonospora siamensis</name>
    <dbReference type="NCBI Taxonomy" id="299152"/>
    <lineage>
        <taxon>Bacteria</taxon>
        <taxon>Bacillati</taxon>
        <taxon>Actinomycetota</taxon>
        <taxon>Actinomycetes</taxon>
        <taxon>Micromonosporales</taxon>
        <taxon>Micromonosporaceae</taxon>
        <taxon>Micromonospora</taxon>
    </lineage>
</organism>
<dbReference type="GO" id="GO:0006355">
    <property type="term" value="P:regulation of DNA-templated transcription"/>
    <property type="evidence" value="ECO:0007669"/>
    <property type="project" value="InterPro"/>
</dbReference>
<keyword evidence="1" id="KW-0805">Transcription regulation</keyword>
<dbReference type="EMBL" id="LT607751">
    <property type="protein sequence ID" value="SCG66014.1"/>
    <property type="molecule type" value="Genomic_DNA"/>
</dbReference>
<dbReference type="InterPro" id="IPR027417">
    <property type="entry name" value="P-loop_NTPase"/>
</dbReference>
<dbReference type="Pfam" id="PF13191">
    <property type="entry name" value="AAA_16"/>
    <property type="match status" value="1"/>
</dbReference>
<protein>
    <submittedName>
        <fullName evidence="6">Predicted ATPase</fullName>
    </submittedName>
</protein>
<dbReference type="PANTHER" id="PTHR44688:SF16">
    <property type="entry name" value="DNA-BINDING TRANSCRIPTIONAL ACTIVATOR DEVR_DOSR"/>
    <property type="match status" value="1"/>
</dbReference>
<evidence type="ECO:0000256" key="4">
    <source>
        <dbReference type="SAM" id="MobiDB-lite"/>
    </source>
</evidence>
<dbReference type="SUPFAM" id="SSF48452">
    <property type="entry name" value="TPR-like"/>
    <property type="match status" value="2"/>
</dbReference>
<dbReference type="InterPro" id="IPR016032">
    <property type="entry name" value="Sig_transdc_resp-reg_C-effctor"/>
</dbReference>
<dbReference type="CDD" id="cd06170">
    <property type="entry name" value="LuxR_C_like"/>
    <property type="match status" value="1"/>
</dbReference>
<name>A0A1C5J609_9ACTN</name>
<evidence type="ECO:0000313" key="6">
    <source>
        <dbReference type="EMBL" id="SCG66014.1"/>
    </source>
</evidence>
<dbReference type="InterPro" id="IPR036388">
    <property type="entry name" value="WH-like_DNA-bd_sf"/>
</dbReference>
<evidence type="ECO:0000256" key="3">
    <source>
        <dbReference type="ARBA" id="ARBA00023163"/>
    </source>
</evidence>
<dbReference type="Gene3D" id="1.25.40.10">
    <property type="entry name" value="Tetratricopeptide repeat domain"/>
    <property type="match status" value="2"/>
</dbReference>
<dbReference type="AlphaFoldDB" id="A0A1C5J609"/>
<evidence type="ECO:0000256" key="2">
    <source>
        <dbReference type="ARBA" id="ARBA00023125"/>
    </source>
</evidence>
<dbReference type="RefSeq" id="WP_172880665.1">
    <property type="nucleotide sequence ID" value="NZ_JBHLYF010000005.1"/>
</dbReference>
<feature type="region of interest" description="Disordered" evidence="4">
    <location>
        <begin position="90"/>
        <end position="122"/>
    </location>
</feature>
<evidence type="ECO:0000256" key="1">
    <source>
        <dbReference type="ARBA" id="ARBA00023015"/>
    </source>
</evidence>
<keyword evidence="3" id="KW-0804">Transcription</keyword>
<proteinExistence type="predicted"/>
<evidence type="ECO:0000313" key="7">
    <source>
        <dbReference type="Proteomes" id="UP000198210"/>
    </source>
</evidence>
<feature type="compositionally biased region" description="Low complexity" evidence="4">
    <location>
        <begin position="90"/>
        <end position="103"/>
    </location>
</feature>
<dbReference type="InterPro" id="IPR000792">
    <property type="entry name" value="Tscrpt_reg_LuxR_C"/>
</dbReference>
<dbReference type="SMART" id="SM00421">
    <property type="entry name" value="HTH_LUXR"/>
    <property type="match status" value="1"/>
</dbReference>